<dbReference type="InterPro" id="IPR004919">
    <property type="entry name" value="GmrSD_N"/>
</dbReference>
<dbReference type="RefSeq" id="WP_092229951.1">
    <property type="nucleotide sequence ID" value="NZ_FNLL01000001.1"/>
</dbReference>
<proteinExistence type="predicted"/>
<gene>
    <name evidence="2" type="ORF">SAMN04487931_101432</name>
</gene>
<name>A0A1H2DQ15_9BACT</name>
<dbReference type="PANTHER" id="PTHR39639:SF1">
    <property type="entry name" value="DUF262 DOMAIN-CONTAINING PROTEIN"/>
    <property type="match status" value="1"/>
</dbReference>
<dbReference type="PANTHER" id="PTHR39639">
    <property type="entry name" value="CHROMOSOME 16, WHOLE GENOME SHOTGUN SEQUENCE"/>
    <property type="match status" value="1"/>
</dbReference>
<sequence>MEEIKTILQDKDTMEFDIEEQEDLDNEIADLKEPFDPKQIDIQIQQTTMDNLIKRLKHDEIDLNPDFQRTANLWKNEIQCRLIESLLIKLPIPAFYFDASIDEKWVVVDGLQRLSTIKKFVVDNTLKLKGLEFIKELDTKKYSDLPRAYQRRIEEAPVTLYLIKPGTPKNVKYSLFYRINTGGLTLNPQEIRHALSQNANNGQASIFLSSIADAEYFKECVMASSRRMLDKELILRFVSFRLTDFNQYREPMIKHLNNTMETLGTLDQQVLDTLKNDFKNAVMLSWELFGADAFRKSLAKKESKKMINRALFEVVTTVFSLLPYDEREILKARKEKSVQKFINLLNNIEFYNAITVSTTYSDNVRLRFNKVNEVVQSIVKEA</sequence>
<dbReference type="EMBL" id="FNLL01000001">
    <property type="protein sequence ID" value="SDT84906.1"/>
    <property type="molecule type" value="Genomic_DNA"/>
</dbReference>
<protein>
    <recommendedName>
        <fullName evidence="1">GmrSD restriction endonucleases N-terminal domain-containing protein</fullName>
    </recommendedName>
</protein>
<organism evidence="2 3">
    <name type="scientific">Desulfobacula phenolica</name>
    <dbReference type="NCBI Taxonomy" id="90732"/>
    <lineage>
        <taxon>Bacteria</taxon>
        <taxon>Pseudomonadati</taxon>
        <taxon>Thermodesulfobacteriota</taxon>
        <taxon>Desulfobacteria</taxon>
        <taxon>Desulfobacterales</taxon>
        <taxon>Desulfobacteraceae</taxon>
        <taxon>Desulfobacula</taxon>
    </lineage>
</organism>
<reference evidence="3" key="1">
    <citation type="submission" date="2016-10" db="EMBL/GenBank/DDBJ databases">
        <authorList>
            <person name="Varghese N."/>
            <person name="Submissions S."/>
        </authorList>
    </citation>
    <scope>NUCLEOTIDE SEQUENCE [LARGE SCALE GENOMIC DNA]</scope>
    <source>
        <strain evidence="3">DSM 3384</strain>
    </source>
</reference>
<evidence type="ECO:0000313" key="2">
    <source>
        <dbReference type="EMBL" id="SDT84906.1"/>
    </source>
</evidence>
<accession>A0A1H2DQ15</accession>
<feature type="domain" description="GmrSD restriction endonucleases N-terminal" evidence="1">
    <location>
        <begin position="60"/>
        <end position="195"/>
    </location>
</feature>
<evidence type="ECO:0000259" key="1">
    <source>
        <dbReference type="Pfam" id="PF03235"/>
    </source>
</evidence>
<dbReference type="Pfam" id="PF03235">
    <property type="entry name" value="GmrSD_N"/>
    <property type="match status" value="1"/>
</dbReference>
<evidence type="ECO:0000313" key="3">
    <source>
        <dbReference type="Proteomes" id="UP000199608"/>
    </source>
</evidence>
<keyword evidence="3" id="KW-1185">Reference proteome</keyword>
<dbReference type="AlphaFoldDB" id="A0A1H2DQ15"/>
<dbReference type="Proteomes" id="UP000199608">
    <property type="component" value="Unassembled WGS sequence"/>
</dbReference>